<dbReference type="PANTHER" id="PTHR47679">
    <property type="entry name" value="PROTEIN TORNADO 1"/>
    <property type="match status" value="1"/>
</dbReference>
<name>A0A176WC71_MARPO</name>
<dbReference type="PANTHER" id="PTHR47679:SF1">
    <property type="entry name" value="PROTEIN TORNADO 1"/>
    <property type="match status" value="1"/>
</dbReference>
<dbReference type="Proteomes" id="UP000077202">
    <property type="component" value="Unassembled WGS sequence"/>
</dbReference>
<proteinExistence type="predicted"/>
<evidence type="ECO:0000313" key="2">
    <source>
        <dbReference type="Proteomes" id="UP000077202"/>
    </source>
</evidence>
<evidence type="ECO:0000313" key="1">
    <source>
        <dbReference type="EMBL" id="OAE30780.1"/>
    </source>
</evidence>
<protein>
    <submittedName>
        <fullName evidence="1">Uncharacterized protein</fullName>
    </submittedName>
</protein>
<organism evidence="1 2">
    <name type="scientific">Marchantia polymorpha subsp. ruderalis</name>
    <dbReference type="NCBI Taxonomy" id="1480154"/>
    <lineage>
        <taxon>Eukaryota</taxon>
        <taxon>Viridiplantae</taxon>
        <taxon>Streptophyta</taxon>
        <taxon>Embryophyta</taxon>
        <taxon>Marchantiophyta</taxon>
        <taxon>Marchantiopsida</taxon>
        <taxon>Marchantiidae</taxon>
        <taxon>Marchantiales</taxon>
        <taxon>Marchantiaceae</taxon>
        <taxon>Marchantia</taxon>
    </lineage>
</organism>
<reference evidence="1" key="1">
    <citation type="submission" date="2016-03" db="EMBL/GenBank/DDBJ databases">
        <title>Mechanisms controlling the formation of the plant cell surface in tip-growing cells are functionally conserved among land plants.</title>
        <authorList>
            <person name="Honkanen S."/>
            <person name="Jones V.A."/>
            <person name="Morieri G."/>
            <person name="Champion C."/>
            <person name="Hetherington A.J."/>
            <person name="Kelly S."/>
            <person name="Saint-Marcoux D."/>
            <person name="Proust H."/>
            <person name="Prescott H."/>
            <person name="Dolan L."/>
        </authorList>
    </citation>
    <scope>NUCLEOTIDE SEQUENCE [LARGE SCALE GENOMIC DNA]</scope>
    <source>
        <tissue evidence="1">Whole gametophyte</tissue>
    </source>
</reference>
<dbReference type="EMBL" id="LVLJ01001246">
    <property type="protein sequence ID" value="OAE30780.1"/>
    <property type="molecule type" value="Genomic_DNA"/>
</dbReference>
<sequence length="441" mass="50404">MLIESHLRRAILVEKLKSDFIRSINDKLEEMPLERSQLMEKEELLQLMEKEELFNYEQCWPPIGMDTGGISELARDLLWESDVEAVVNEIFQNRIQQLESLQEAIISMDNDLAQCYPEAENMVSDLNLSQLKDLKSLTSMCLSQVSTSVESTSTQLVVFKIEQLGEKIVQKLDGLDERLRSMQSSMGQILSAQQEVQSKLSVFMSKVDRCIGYLQTFQQGKTPKRPYVTDDVGHLYRLSAGLHVGRIVRLHLMCESVTGFHTVKDQEGLKLRLDLEKWEWIRKTIEISYKIIYYGAKAGLTKFFGLGEAIPDWADLESDIVNLVGISSEDRMAVLIGGESKELQEAWLRIQQILAPQLLNRYSEIFKLYQVKSVSLEKVMFLKISVWLSYEDDFLRVECSYCLVASLTMMKTLPLRREGGHVVRSQPSTPSALLTAAVHPH</sequence>
<accession>A0A176WC71</accession>
<keyword evidence="2" id="KW-1185">Reference proteome</keyword>
<dbReference type="AlphaFoldDB" id="A0A176WC71"/>
<gene>
    <name evidence="1" type="ORF">AXG93_3522s1000</name>
</gene>
<comment type="caution">
    <text evidence="1">The sequence shown here is derived from an EMBL/GenBank/DDBJ whole genome shotgun (WGS) entry which is preliminary data.</text>
</comment>